<dbReference type="STRING" id="169427.SAMN05192548_10788"/>
<protein>
    <submittedName>
        <fullName evidence="2">Uncharacterized protein</fullName>
    </submittedName>
</protein>
<accession>A0A1M6YUC5</accession>
<proteinExistence type="predicted"/>
<dbReference type="Proteomes" id="UP000184395">
    <property type="component" value="Unassembled WGS sequence"/>
</dbReference>
<reference evidence="2 3" key="1">
    <citation type="submission" date="2016-11" db="EMBL/GenBank/DDBJ databases">
        <authorList>
            <person name="Jaros S."/>
            <person name="Januszkiewicz K."/>
            <person name="Wedrychowicz H."/>
        </authorList>
    </citation>
    <scope>NUCLEOTIDE SEQUENCE [LARGE SCALE GENOMIC DNA]</scope>
    <source>
        <strain evidence="2 3">LMG 20594</strain>
    </source>
</reference>
<organism evidence="2 3">
    <name type="scientific">Paraburkholderia terricola</name>
    <dbReference type="NCBI Taxonomy" id="169427"/>
    <lineage>
        <taxon>Bacteria</taxon>
        <taxon>Pseudomonadati</taxon>
        <taxon>Pseudomonadota</taxon>
        <taxon>Betaproteobacteria</taxon>
        <taxon>Burkholderiales</taxon>
        <taxon>Burkholderiaceae</taxon>
        <taxon>Paraburkholderia</taxon>
    </lineage>
</organism>
<dbReference type="InterPro" id="IPR043773">
    <property type="entry name" value="JetA"/>
</dbReference>
<evidence type="ECO:0000313" key="4">
    <source>
        <dbReference type="Proteomes" id="UP001264340"/>
    </source>
</evidence>
<name>A0A1M6YUC5_9BURK</name>
<reference evidence="1 4" key="2">
    <citation type="submission" date="2023-07" db="EMBL/GenBank/DDBJ databases">
        <title>Sorghum-associated microbial communities from plants grown in Nebraska, USA.</title>
        <authorList>
            <person name="Schachtman D."/>
        </authorList>
    </citation>
    <scope>NUCLEOTIDE SEQUENCE [LARGE SCALE GENOMIC DNA]</scope>
    <source>
        <strain evidence="1 4">DS1316</strain>
    </source>
</reference>
<evidence type="ECO:0000313" key="1">
    <source>
        <dbReference type="EMBL" id="MDR6412592.1"/>
    </source>
</evidence>
<keyword evidence="4" id="KW-1185">Reference proteome</keyword>
<dbReference type="Proteomes" id="UP001264340">
    <property type="component" value="Unassembled WGS sequence"/>
</dbReference>
<dbReference type="AlphaFoldDB" id="A0A1M6YUC5"/>
<evidence type="ECO:0000313" key="3">
    <source>
        <dbReference type="Proteomes" id="UP000184395"/>
    </source>
</evidence>
<dbReference type="Pfam" id="PF18982">
    <property type="entry name" value="JetA"/>
    <property type="match status" value="1"/>
</dbReference>
<evidence type="ECO:0000313" key="2">
    <source>
        <dbReference type="EMBL" id="SHL21730.1"/>
    </source>
</evidence>
<dbReference type="RefSeq" id="WP_073432845.1">
    <property type="nucleotide sequence ID" value="NZ_CADFGY010000057.1"/>
</dbReference>
<gene>
    <name evidence="1" type="ORF">J2804_006028</name>
    <name evidence="2" type="ORF">SAMN05192548_10788</name>
</gene>
<dbReference type="OrthoDB" id="8038184at2"/>
<sequence length="485" mass="54935">MSTVNLDMLAGAAASLLFQRLPDRLFAPLAATNRQRYWTLLCLLHRKRFGPDAPLPPMDGFAAREITADIEEALAEMDDWRDDEGAAPVTDLNIRANMVLQSLVDAGWLKVGRQAFEKRLLMAPAVSHFLSQLVAFAEAGPVFVAGKIRTVELHLKQAIESGEGSSLMEAAETTRNLLEHVRNTGTSIRDLMDRLGTDVPTREYVRMFFSEYIEEVFIGDYRQLRTQDHPLARRSQILAQVDAMCINESCRDALIAWYQTRRAEGNVLRATRMFERDVDRIHELSRIDEYLDRLDDEIRRANKRALVYLDYRIRSLRPLDEVIQTTIQQITQSSADSHRTALAPGYLISPTALAEPRRPIVRAPADALRTRSPSYADLARAELLVRARNARTMTAPKLAAWVLTWFDGSDHLESEDIPIESIEALRAWQTLSALALPMSSNSRHLYAMATSMARGFRVTFSDAEERAHEYIGGQPFSVIRNRRKV</sequence>
<dbReference type="EMBL" id="JAVDRP010000021">
    <property type="protein sequence ID" value="MDR6412592.1"/>
    <property type="molecule type" value="Genomic_DNA"/>
</dbReference>
<dbReference type="EMBL" id="FRAB01000078">
    <property type="protein sequence ID" value="SHL21730.1"/>
    <property type="molecule type" value="Genomic_DNA"/>
</dbReference>